<dbReference type="AlphaFoldDB" id="A0AAN8AX01"/>
<evidence type="ECO:0000256" key="2">
    <source>
        <dbReference type="ARBA" id="ARBA00022737"/>
    </source>
</evidence>
<feature type="compositionally biased region" description="Low complexity" evidence="4">
    <location>
        <begin position="55"/>
        <end position="68"/>
    </location>
</feature>
<feature type="compositionally biased region" description="Low complexity" evidence="4">
    <location>
        <begin position="7"/>
        <end position="21"/>
    </location>
</feature>
<organism evidence="6 7">
    <name type="scientific">Eleginops maclovinus</name>
    <name type="common">Patagonian blennie</name>
    <name type="synonym">Eleginus maclovinus</name>
    <dbReference type="NCBI Taxonomy" id="56733"/>
    <lineage>
        <taxon>Eukaryota</taxon>
        <taxon>Metazoa</taxon>
        <taxon>Chordata</taxon>
        <taxon>Craniata</taxon>
        <taxon>Vertebrata</taxon>
        <taxon>Euteleostomi</taxon>
        <taxon>Actinopterygii</taxon>
        <taxon>Neopterygii</taxon>
        <taxon>Teleostei</taxon>
        <taxon>Neoteleostei</taxon>
        <taxon>Acanthomorphata</taxon>
        <taxon>Eupercaria</taxon>
        <taxon>Perciformes</taxon>
        <taxon>Notothenioidei</taxon>
        <taxon>Eleginopidae</taxon>
        <taxon>Eleginops</taxon>
    </lineage>
</organism>
<keyword evidence="1" id="KW-0479">Metal-binding</keyword>
<feature type="compositionally biased region" description="Basic and acidic residues" evidence="4">
    <location>
        <begin position="26"/>
        <end position="35"/>
    </location>
</feature>
<evidence type="ECO:0000256" key="1">
    <source>
        <dbReference type="ARBA" id="ARBA00022723"/>
    </source>
</evidence>
<keyword evidence="7" id="KW-1185">Reference proteome</keyword>
<dbReference type="CDD" id="cd00051">
    <property type="entry name" value="EFh"/>
    <property type="match status" value="1"/>
</dbReference>
<dbReference type="PROSITE" id="PS50222">
    <property type="entry name" value="EF_HAND_2"/>
    <property type="match status" value="3"/>
</dbReference>
<dbReference type="Pfam" id="PF13499">
    <property type="entry name" value="EF-hand_7"/>
    <property type="match status" value="2"/>
</dbReference>
<dbReference type="SUPFAM" id="SSF47473">
    <property type="entry name" value="EF-hand"/>
    <property type="match status" value="1"/>
</dbReference>
<evidence type="ECO:0000313" key="7">
    <source>
        <dbReference type="Proteomes" id="UP001346869"/>
    </source>
</evidence>
<feature type="region of interest" description="Disordered" evidence="4">
    <location>
        <begin position="1"/>
        <end position="179"/>
    </location>
</feature>
<dbReference type="GO" id="GO:0005737">
    <property type="term" value="C:cytoplasm"/>
    <property type="evidence" value="ECO:0007669"/>
    <property type="project" value="TreeGrafter"/>
</dbReference>
<gene>
    <name evidence="6" type="ORF">PBY51_004173</name>
</gene>
<dbReference type="GO" id="GO:0005509">
    <property type="term" value="F:calcium ion binding"/>
    <property type="evidence" value="ECO:0007669"/>
    <property type="project" value="InterPro"/>
</dbReference>
<dbReference type="InterPro" id="IPR002048">
    <property type="entry name" value="EF_hand_dom"/>
</dbReference>
<feature type="compositionally biased region" description="Basic residues" evidence="4">
    <location>
        <begin position="121"/>
        <end position="136"/>
    </location>
</feature>
<dbReference type="Gene3D" id="1.10.238.10">
    <property type="entry name" value="EF-hand"/>
    <property type="match status" value="2"/>
</dbReference>
<proteinExistence type="predicted"/>
<dbReference type="InterPro" id="IPR018247">
    <property type="entry name" value="EF_Hand_1_Ca_BS"/>
</dbReference>
<name>A0AAN8AX01_ELEMC</name>
<keyword evidence="2" id="KW-0677">Repeat</keyword>
<keyword evidence="3" id="KW-0106">Calcium</keyword>
<dbReference type="SMART" id="SM00054">
    <property type="entry name" value="EFh"/>
    <property type="match status" value="3"/>
</dbReference>
<evidence type="ECO:0000256" key="4">
    <source>
        <dbReference type="SAM" id="MobiDB-lite"/>
    </source>
</evidence>
<reference evidence="6 7" key="2">
    <citation type="journal article" date="2023" name="Mol. Biol. Evol.">
        <title>Genomics of Secondarily Temperate Adaptation in the Only Non-Antarctic Icefish.</title>
        <authorList>
            <person name="Rivera-Colon A.G."/>
            <person name="Rayamajhi N."/>
            <person name="Minhas B.F."/>
            <person name="Madrigal G."/>
            <person name="Bilyk K.T."/>
            <person name="Yoon V."/>
            <person name="Hune M."/>
            <person name="Gregory S."/>
            <person name="Cheng C.H.C."/>
            <person name="Catchen J.M."/>
        </authorList>
    </citation>
    <scope>NUCLEOTIDE SEQUENCE [LARGE SCALE GENOMIC DNA]</scope>
    <source>
        <strain evidence="6">JMC-PN-2008</strain>
    </source>
</reference>
<dbReference type="PANTHER" id="PTHR45917:SF1">
    <property type="entry name" value="CALCIUM-BINDING PROTEIN 1"/>
    <property type="match status" value="1"/>
</dbReference>
<reference evidence="6 7" key="1">
    <citation type="journal article" date="2023" name="Genes (Basel)">
        <title>Chromosome-Level Genome Assembly and Circadian Gene Repertoire of the Patagonia Blennie Eleginops maclovinus-The Closest Ancestral Proxy of Antarctic Cryonotothenioids.</title>
        <authorList>
            <person name="Cheng C.C."/>
            <person name="Rivera-Colon A.G."/>
            <person name="Minhas B.F."/>
            <person name="Wilson L."/>
            <person name="Rayamajhi N."/>
            <person name="Vargas-Chacoff L."/>
            <person name="Catchen J.M."/>
        </authorList>
    </citation>
    <scope>NUCLEOTIDE SEQUENCE [LARGE SCALE GENOMIC DNA]</scope>
    <source>
        <strain evidence="6">JMC-PN-2008</strain>
    </source>
</reference>
<dbReference type="EMBL" id="JAUZQC010000005">
    <property type="protein sequence ID" value="KAK5871283.1"/>
    <property type="molecule type" value="Genomic_DNA"/>
</dbReference>
<dbReference type="InterPro" id="IPR043582">
    <property type="entry name" value="CaBP1/2/4/5"/>
</dbReference>
<evidence type="ECO:0000259" key="5">
    <source>
        <dbReference type="PROSITE" id="PS50222"/>
    </source>
</evidence>
<feature type="domain" description="EF-hand" evidence="5">
    <location>
        <begin position="360"/>
        <end position="391"/>
    </location>
</feature>
<evidence type="ECO:0000256" key="3">
    <source>
        <dbReference type="ARBA" id="ARBA00022837"/>
    </source>
</evidence>
<dbReference type="Proteomes" id="UP001346869">
    <property type="component" value="Unassembled WGS sequence"/>
</dbReference>
<feature type="domain" description="EF-hand" evidence="5">
    <location>
        <begin position="246"/>
        <end position="281"/>
    </location>
</feature>
<protein>
    <recommendedName>
        <fullName evidence="5">EF-hand domain-containing protein</fullName>
    </recommendedName>
</protein>
<feature type="compositionally biased region" description="Basic and acidic residues" evidence="4">
    <location>
        <begin position="170"/>
        <end position="179"/>
    </location>
</feature>
<dbReference type="PROSITE" id="PS00018">
    <property type="entry name" value="EF_HAND_1"/>
    <property type="match status" value="3"/>
</dbReference>
<accession>A0AAN8AX01</accession>
<feature type="compositionally biased region" description="Low complexity" evidence="4">
    <location>
        <begin position="194"/>
        <end position="210"/>
    </location>
</feature>
<feature type="domain" description="EF-hand" evidence="5">
    <location>
        <begin position="323"/>
        <end position="358"/>
    </location>
</feature>
<sequence>MSGSFPKSESTTSLLKSSSAARKPTHLPERAAESRRGHHQQHQHQHHHRPATLHSSSSKAEESFLSAECEISARRPLCHPSLVGSPDSNDAATRGKCKSHTPHSQVPDPPEQNGVKERCRSSKPTHRHHHRRKHHREDRPLAAGPPEAEHPQRSQHTRTVPRVPSLSDSNDDRAPLCYPRDHKGVSVAISGAQVSSRSPSSCSLVPLSSRSSRHSRRSSAASSASDINLRTILNSLFGQDRELRPEEMDELRDAFKEFDKDKDGFISCKDLGNCMRTMGYMPTEMELIELSQQINMNLGGHVDFEDFVELMGPKLLAETADMIGIKELKEAFREFDTNGDGAISTSELRDAMRKLLGQQVGLKEVEDILRDVDLNGDGLVDFEEFVRMMSR</sequence>
<evidence type="ECO:0000313" key="6">
    <source>
        <dbReference type="EMBL" id="KAK5871283.1"/>
    </source>
</evidence>
<comment type="caution">
    <text evidence="6">The sequence shown here is derived from an EMBL/GenBank/DDBJ whole genome shotgun (WGS) entry which is preliminary data.</text>
</comment>
<feature type="compositionally biased region" description="Basic residues" evidence="4">
    <location>
        <begin position="36"/>
        <end position="51"/>
    </location>
</feature>
<dbReference type="GO" id="GO:0005246">
    <property type="term" value="F:calcium channel regulator activity"/>
    <property type="evidence" value="ECO:0007669"/>
    <property type="project" value="TreeGrafter"/>
</dbReference>
<dbReference type="FunFam" id="1.10.238.10:FF:000037">
    <property type="entry name" value="calcium-binding protein 1 isoform X2"/>
    <property type="match status" value="1"/>
</dbReference>
<feature type="region of interest" description="Disordered" evidence="4">
    <location>
        <begin position="191"/>
        <end position="224"/>
    </location>
</feature>
<dbReference type="InterPro" id="IPR011992">
    <property type="entry name" value="EF-hand-dom_pair"/>
</dbReference>
<dbReference type="PANTHER" id="PTHR45917">
    <property type="entry name" value="CALCIUM-BINDING PROTEIN 1-RELATED"/>
    <property type="match status" value="1"/>
</dbReference>
<dbReference type="FunFam" id="1.10.238.10:FF:000069">
    <property type="entry name" value="calcium-binding protein 1 isoform X1"/>
    <property type="match status" value="1"/>
</dbReference>